<proteinExistence type="predicted"/>
<dbReference type="SUPFAM" id="SSF50037">
    <property type="entry name" value="C-terminal domain of transcriptional repressors"/>
    <property type="match status" value="1"/>
</dbReference>
<accession>A0A2L1GQN8</accession>
<dbReference type="AlphaFoldDB" id="A0A2L1GQN8"/>
<evidence type="ECO:0000256" key="1">
    <source>
        <dbReference type="ARBA" id="ARBA00023004"/>
    </source>
</evidence>
<reference evidence="3 4" key="1">
    <citation type="journal article" date="2018" name="MBio">
        <title>Insights into the evolution of host association through the isolation and characterization of a novel human periodontal pathobiont, Desulfobulbus oralis.</title>
        <authorList>
            <person name="Cross K.L."/>
            <person name="Chirania P."/>
            <person name="Xiong W."/>
            <person name="Beall C.J."/>
            <person name="Elkins J.G."/>
            <person name="Giannone R.J."/>
            <person name="Griffen A.L."/>
            <person name="Guss A.M."/>
            <person name="Hettich R.L."/>
            <person name="Joshi S.S."/>
            <person name="Mokrzan E.M."/>
            <person name="Martin R.K."/>
            <person name="Zhulin I.B."/>
            <person name="Leys E.J."/>
            <person name="Podar M."/>
        </authorList>
    </citation>
    <scope>NUCLEOTIDE SEQUENCE [LARGE SCALE GENOMIC DNA]</scope>
    <source>
        <strain evidence="3 4">ORNL</strain>
    </source>
</reference>
<keyword evidence="1" id="KW-0408">Iron</keyword>
<evidence type="ECO:0000313" key="3">
    <source>
        <dbReference type="EMBL" id="AVD71970.1"/>
    </source>
</evidence>
<dbReference type="EMBL" id="CP021255">
    <property type="protein sequence ID" value="AVD71970.1"/>
    <property type="molecule type" value="Genomic_DNA"/>
</dbReference>
<dbReference type="KEGG" id="deo:CAY53_11220"/>
<dbReference type="Gene3D" id="2.30.30.90">
    <property type="match status" value="1"/>
</dbReference>
<dbReference type="Proteomes" id="UP000239867">
    <property type="component" value="Chromosome"/>
</dbReference>
<feature type="domain" description="Ferrous iron transporter FeoA-like" evidence="2">
    <location>
        <begin position="14"/>
        <end position="86"/>
    </location>
</feature>
<dbReference type="InterPro" id="IPR007167">
    <property type="entry name" value="Fe-transptr_FeoA-like"/>
</dbReference>
<dbReference type="RefSeq" id="WP_017865568.1">
    <property type="nucleotide sequence ID" value="NZ_CP021255.1"/>
</dbReference>
<keyword evidence="4" id="KW-1185">Reference proteome</keyword>
<sequence length="86" mass="9768">MQRHQHRHGNGASCRLNTLRPGDRACIRRHHAEGAIRQRLLDLGFVPLTYINVVRRAPLGDPIECEVDNLKIALRLAEAALIEVER</sequence>
<dbReference type="PANTHER" id="PTHR42954:SF2">
    <property type="entry name" value="FE(2+) TRANSPORT PROTEIN A"/>
    <property type="match status" value="1"/>
</dbReference>
<organism evidence="3 4">
    <name type="scientific">Desulfobulbus oralis</name>
    <dbReference type="NCBI Taxonomy" id="1986146"/>
    <lineage>
        <taxon>Bacteria</taxon>
        <taxon>Pseudomonadati</taxon>
        <taxon>Thermodesulfobacteriota</taxon>
        <taxon>Desulfobulbia</taxon>
        <taxon>Desulfobulbales</taxon>
        <taxon>Desulfobulbaceae</taxon>
        <taxon>Desulfobulbus</taxon>
    </lineage>
</organism>
<dbReference type="InterPro" id="IPR052713">
    <property type="entry name" value="FeoA"/>
</dbReference>
<dbReference type="SMART" id="SM00899">
    <property type="entry name" value="FeoA"/>
    <property type="match status" value="1"/>
</dbReference>
<dbReference type="GO" id="GO:0046914">
    <property type="term" value="F:transition metal ion binding"/>
    <property type="evidence" value="ECO:0007669"/>
    <property type="project" value="InterPro"/>
</dbReference>
<name>A0A2L1GQN8_9BACT</name>
<evidence type="ECO:0000313" key="4">
    <source>
        <dbReference type="Proteomes" id="UP000239867"/>
    </source>
</evidence>
<protein>
    <submittedName>
        <fullName evidence="3">Ferrous iron transport protein A</fullName>
    </submittedName>
</protein>
<evidence type="ECO:0000259" key="2">
    <source>
        <dbReference type="SMART" id="SM00899"/>
    </source>
</evidence>
<dbReference type="PANTHER" id="PTHR42954">
    <property type="entry name" value="FE(2+) TRANSPORT PROTEIN A"/>
    <property type="match status" value="1"/>
</dbReference>
<dbReference type="OrthoDB" id="9811076at2"/>
<dbReference type="InterPro" id="IPR038157">
    <property type="entry name" value="FeoA_core_dom"/>
</dbReference>
<dbReference type="Pfam" id="PF04023">
    <property type="entry name" value="FeoA"/>
    <property type="match status" value="1"/>
</dbReference>
<gene>
    <name evidence="3" type="ORF">CAY53_11220</name>
</gene>
<dbReference type="InterPro" id="IPR008988">
    <property type="entry name" value="Transcriptional_repressor_C"/>
</dbReference>